<proteinExistence type="predicted"/>
<sequence>MGPNGTEQVSTKRHRATKHKLSSLDYKMAAFNIAPGTDFQIVNKKIKIQHSHFVMLHCKKVKRQC</sequence>
<dbReference type="AlphaFoldDB" id="A0A0E9RK41"/>
<reference evidence="1" key="2">
    <citation type="journal article" date="2015" name="Fish Shellfish Immunol.">
        <title>Early steps in the European eel (Anguilla anguilla)-Vibrio vulnificus interaction in the gills: Role of the RtxA13 toxin.</title>
        <authorList>
            <person name="Callol A."/>
            <person name="Pajuelo D."/>
            <person name="Ebbesson L."/>
            <person name="Teles M."/>
            <person name="MacKenzie S."/>
            <person name="Amaro C."/>
        </authorList>
    </citation>
    <scope>NUCLEOTIDE SEQUENCE</scope>
</reference>
<reference evidence="1" key="1">
    <citation type="submission" date="2014-11" db="EMBL/GenBank/DDBJ databases">
        <authorList>
            <person name="Amaro Gonzalez C."/>
        </authorList>
    </citation>
    <scope>NUCLEOTIDE SEQUENCE</scope>
</reference>
<name>A0A0E9RK41_ANGAN</name>
<evidence type="ECO:0000313" key="1">
    <source>
        <dbReference type="EMBL" id="JAH28713.1"/>
    </source>
</evidence>
<dbReference type="EMBL" id="GBXM01079864">
    <property type="protein sequence ID" value="JAH28713.1"/>
    <property type="molecule type" value="Transcribed_RNA"/>
</dbReference>
<accession>A0A0E9RK41</accession>
<protein>
    <submittedName>
        <fullName evidence="1">Uncharacterized protein</fullName>
    </submittedName>
</protein>
<organism evidence="1">
    <name type="scientific">Anguilla anguilla</name>
    <name type="common">European freshwater eel</name>
    <name type="synonym">Muraena anguilla</name>
    <dbReference type="NCBI Taxonomy" id="7936"/>
    <lineage>
        <taxon>Eukaryota</taxon>
        <taxon>Metazoa</taxon>
        <taxon>Chordata</taxon>
        <taxon>Craniata</taxon>
        <taxon>Vertebrata</taxon>
        <taxon>Euteleostomi</taxon>
        <taxon>Actinopterygii</taxon>
        <taxon>Neopterygii</taxon>
        <taxon>Teleostei</taxon>
        <taxon>Anguilliformes</taxon>
        <taxon>Anguillidae</taxon>
        <taxon>Anguilla</taxon>
    </lineage>
</organism>